<keyword evidence="2" id="KW-0812">Transmembrane</keyword>
<name>A0A0L8FGM3_OCTBM</name>
<protein>
    <submittedName>
        <fullName evidence="3">Uncharacterized protein</fullName>
    </submittedName>
</protein>
<dbReference type="AlphaFoldDB" id="A0A0L8FGM3"/>
<proteinExistence type="predicted"/>
<keyword evidence="2" id="KW-0472">Membrane</keyword>
<feature type="transmembrane region" description="Helical" evidence="2">
    <location>
        <begin position="20"/>
        <end position="40"/>
    </location>
</feature>
<organism evidence="3">
    <name type="scientific">Octopus bimaculoides</name>
    <name type="common">California two-spotted octopus</name>
    <dbReference type="NCBI Taxonomy" id="37653"/>
    <lineage>
        <taxon>Eukaryota</taxon>
        <taxon>Metazoa</taxon>
        <taxon>Spiralia</taxon>
        <taxon>Lophotrochozoa</taxon>
        <taxon>Mollusca</taxon>
        <taxon>Cephalopoda</taxon>
        <taxon>Coleoidea</taxon>
        <taxon>Octopodiformes</taxon>
        <taxon>Octopoda</taxon>
        <taxon>Incirrata</taxon>
        <taxon>Octopodidae</taxon>
        <taxon>Octopus</taxon>
    </lineage>
</organism>
<reference evidence="3" key="1">
    <citation type="submission" date="2015-07" db="EMBL/GenBank/DDBJ databases">
        <title>MeaNS - Measles Nucleotide Surveillance Program.</title>
        <authorList>
            <person name="Tran T."/>
            <person name="Druce J."/>
        </authorList>
    </citation>
    <scope>NUCLEOTIDE SEQUENCE</scope>
    <source>
        <strain evidence="3">UCB-OBI-ISO-001</strain>
        <tissue evidence="3">Gonad</tissue>
    </source>
</reference>
<evidence type="ECO:0000256" key="2">
    <source>
        <dbReference type="SAM" id="Phobius"/>
    </source>
</evidence>
<keyword evidence="2" id="KW-1133">Transmembrane helix</keyword>
<accession>A0A0L8FGM3</accession>
<evidence type="ECO:0000256" key="1">
    <source>
        <dbReference type="SAM" id="MobiDB-lite"/>
    </source>
</evidence>
<sequence>MHTHTYYIHILHNLSSQLAVFLSPFPLSLSLSLSLSFFLFPPSVLQQFSSSRHPRTPAQPSFVHSPPKQKKRERKKKQYIYIYIFIYINIQK</sequence>
<dbReference type="EMBL" id="KQ432284">
    <property type="protein sequence ID" value="KOF62802.1"/>
    <property type="molecule type" value="Genomic_DNA"/>
</dbReference>
<gene>
    <name evidence="3" type="ORF">OCBIM_22021700mg</name>
</gene>
<evidence type="ECO:0000313" key="3">
    <source>
        <dbReference type="EMBL" id="KOF62802.1"/>
    </source>
</evidence>
<feature type="region of interest" description="Disordered" evidence="1">
    <location>
        <begin position="48"/>
        <end position="74"/>
    </location>
</feature>